<proteinExistence type="predicted"/>
<organism evidence="1 2">
    <name type="scientific">Stephania cephalantha</name>
    <dbReference type="NCBI Taxonomy" id="152367"/>
    <lineage>
        <taxon>Eukaryota</taxon>
        <taxon>Viridiplantae</taxon>
        <taxon>Streptophyta</taxon>
        <taxon>Embryophyta</taxon>
        <taxon>Tracheophyta</taxon>
        <taxon>Spermatophyta</taxon>
        <taxon>Magnoliopsida</taxon>
        <taxon>Ranunculales</taxon>
        <taxon>Menispermaceae</taxon>
        <taxon>Menispermoideae</taxon>
        <taxon>Cissampelideae</taxon>
        <taxon>Stephania</taxon>
    </lineage>
</organism>
<reference evidence="1 2" key="1">
    <citation type="submission" date="2024-01" db="EMBL/GenBank/DDBJ databases">
        <title>Genome assemblies of Stephania.</title>
        <authorList>
            <person name="Yang L."/>
        </authorList>
    </citation>
    <scope>NUCLEOTIDE SEQUENCE [LARGE SCALE GENOMIC DNA]</scope>
    <source>
        <strain evidence="1">JXDWG</strain>
        <tissue evidence="1">Leaf</tissue>
    </source>
</reference>
<name>A0AAP0PHG1_9MAGN</name>
<dbReference type="AlphaFoldDB" id="A0AAP0PHG1"/>
<sequence>MMHFSSLAKKDPLQWLPPPILHALLSLTCNTFVRDQISYNCSIVACLYANNHFHHGQSSCK</sequence>
<protein>
    <submittedName>
        <fullName evidence="1">Uncharacterized protein</fullName>
    </submittedName>
</protein>
<evidence type="ECO:0000313" key="1">
    <source>
        <dbReference type="EMBL" id="KAK9140966.1"/>
    </source>
</evidence>
<evidence type="ECO:0000313" key="2">
    <source>
        <dbReference type="Proteomes" id="UP001419268"/>
    </source>
</evidence>
<dbReference type="EMBL" id="JBBNAG010000004">
    <property type="protein sequence ID" value="KAK9140966.1"/>
    <property type="molecule type" value="Genomic_DNA"/>
</dbReference>
<keyword evidence="2" id="KW-1185">Reference proteome</keyword>
<dbReference type="Proteomes" id="UP001419268">
    <property type="component" value="Unassembled WGS sequence"/>
</dbReference>
<accession>A0AAP0PHG1</accession>
<gene>
    <name evidence="1" type="ORF">Scep_010647</name>
</gene>
<comment type="caution">
    <text evidence="1">The sequence shown here is derived from an EMBL/GenBank/DDBJ whole genome shotgun (WGS) entry which is preliminary data.</text>
</comment>